<evidence type="ECO:0000256" key="2">
    <source>
        <dbReference type="ARBA" id="ARBA00022514"/>
    </source>
</evidence>
<evidence type="ECO:0000256" key="4">
    <source>
        <dbReference type="RuleBase" id="RU361150"/>
    </source>
</evidence>
<feature type="domain" description="Chemokine interleukin-8-like" evidence="5">
    <location>
        <begin position="50"/>
        <end position="109"/>
    </location>
</feature>
<dbReference type="SMART" id="SM00199">
    <property type="entry name" value="SCY"/>
    <property type="match status" value="1"/>
</dbReference>
<gene>
    <name evidence="6" type="ORF">AALO_G00215610</name>
</gene>
<proteinExistence type="inferred from homology"/>
<evidence type="ECO:0000313" key="6">
    <source>
        <dbReference type="EMBL" id="KAG5268713.1"/>
    </source>
</evidence>
<dbReference type="Pfam" id="PF00048">
    <property type="entry name" value="IL8"/>
    <property type="match status" value="1"/>
</dbReference>
<dbReference type="AlphaFoldDB" id="A0AAV6G0R7"/>
<dbReference type="InterPro" id="IPR001811">
    <property type="entry name" value="Chemokine_IL8-like_dom"/>
</dbReference>
<sequence>MLKKLLLHVKVDHIRRYVFSLTRMESCLRMICLCLATGLLFATLGRAGISTACCQGTTQTVLRQSNIVGYHRQAVGICPVEAVVFTTVKGIRVCSSPKKPWVKKALKYIDSKKQQATTQTTTVTTEVLSTNGTESTRNATAMPLLCAGEETHCSNYTT</sequence>
<dbReference type="InterPro" id="IPR039809">
    <property type="entry name" value="Chemokine_b/g/d"/>
</dbReference>
<dbReference type="Proteomes" id="UP000823561">
    <property type="component" value="Chromosome 16"/>
</dbReference>
<dbReference type="SUPFAM" id="SSF54117">
    <property type="entry name" value="Interleukin 8-like chemokines"/>
    <property type="match status" value="1"/>
</dbReference>
<dbReference type="PANTHER" id="PTHR12015">
    <property type="entry name" value="SMALL INDUCIBLE CYTOKINE A"/>
    <property type="match status" value="1"/>
</dbReference>
<name>A0AAV6G0R7_9TELE</name>
<keyword evidence="2 4" id="KW-0202">Cytokine</keyword>
<dbReference type="PANTHER" id="PTHR12015:SF177">
    <property type="entry name" value="CHEMOKINE INTERLEUKIN-8-LIKE DOMAIN-CONTAINING PROTEIN"/>
    <property type="match status" value="1"/>
</dbReference>
<dbReference type="EMBL" id="JADWDJ010000016">
    <property type="protein sequence ID" value="KAG5268713.1"/>
    <property type="molecule type" value="Genomic_DNA"/>
</dbReference>
<organism evidence="6 7">
    <name type="scientific">Alosa alosa</name>
    <name type="common">allis shad</name>
    <dbReference type="NCBI Taxonomy" id="278164"/>
    <lineage>
        <taxon>Eukaryota</taxon>
        <taxon>Metazoa</taxon>
        <taxon>Chordata</taxon>
        <taxon>Craniata</taxon>
        <taxon>Vertebrata</taxon>
        <taxon>Euteleostomi</taxon>
        <taxon>Actinopterygii</taxon>
        <taxon>Neopterygii</taxon>
        <taxon>Teleostei</taxon>
        <taxon>Clupei</taxon>
        <taxon>Clupeiformes</taxon>
        <taxon>Clupeoidei</taxon>
        <taxon>Clupeidae</taxon>
        <taxon>Alosa</taxon>
    </lineage>
</organism>
<keyword evidence="4" id="KW-0964">Secreted</keyword>
<comment type="similarity">
    <text evidence="1 4">Belongs to the intercrine beta (chemokine CC) family.</text>
</comment>
<comment type="subcellular location">
    <subcellularLocation>
        <location evidence="4">Secreted</location>
    </subcellularLocation>
</comment>
<keyword evidence="7" id="KW-1185">Reference proteome</keyword>
<dbReference type="InterPro" id="IPR036048">
    <property type="entry name" value="Interleukin_8-like_sf"/>
</dbReference>
<comment type="caution">
    <text evidence="6">The sequence shown here is derived from an EMBL/GenBank/DDBJ whole genome shotgun (WGS) entry which is preliminary data.</text>
</comment>
<evidence type="ECO:0000256" key="1">
    <source>
        <dbReference type="ARBA" id="ARBA00010868"/>
    </source>
</evidence>
<dbReference type="Gene3D" id="2.40.50.40">
    <property type="match status" value="1"/>
</dbReference>
<evidence type="ECO:0000259" key="5">
    <source>
        <dbReference type="SMART" id="SM00199"/>
    </source>
</evidence>
<keyword evidence="4" id="KW-0145">Chemotaxis</keyword>
<dbReference type="PROSITE" id="PS00472">
    <property type="entry name" value="SMALL_CYTOKINES_CC"/>
    <property type="match status" value="1"/>
</dbReference>
<evidence type="ECO:0000256" key="3">
    <source>
        <dbReference type="ARBA" id="ARBA00023157"/>
    </source>
</evidence>
<keyword evidence="3" id="KW-1015">Disulfide bond</keyword>
<accession>A0AAV6G0R7</accession>
<evidence type="ECO:0000313" key="7">
    <source>
        <dbReference type="Proteomes" id="UP000823561"/>
    </source>
</evidence>
<protein>
    <recommendedName>
        <fullName evidence="4">C-C motif chemokine</fullName>
    </recommendedName>
</protein>
<reference evidence="6" key="1">
    <citation type="submission" date="2020-10" db="EMBL/GenBank/DDBJ databases">
        <title>Chromosome-scale genome assembly of the Allis shad, Alosa alosa.</title>
        <authorList>
            <person name="Margot Z."/>
            <person name="Christophe K."/>
            <person name="Cabau C."/>
            <person name="Louis A."/>
            <person name="Berthelot C."/>
            <person name="Parey E."/>
            <person name="Roest Crollius H."/>
            <person name="Montfort J."/>
            <person name="Robinson-Rechavi M."/>
            <person name="Bucao C."/>
            <person name="Bouchez O."/>
            <person name="Gislard M."/>
            <person name="Lluch J."/>
            <person name="Milhes M."/>
            <person name="Lampietro C."/>
            <person name="Lopez Roques C."/>
            <person name="Donnadieu C."/>
            <person name="Braasch I."/>
            <person name="Desvignes T."/>
            <person name="Postlethwait J."/>
            <person name="Bobe J."/>
            <person name="Guiguen Y."/>
        </authorList>
    </citation>
    <scope>NUCLEOTIDE SEQUENCE</scope>
    <source>
        <strain evidence="6">M-15738</strain>
        <tissue evidence="6">Blood</tissue>
    </source>
</reference>
<dbReference type="GO" id="GO:0006955">
    <property type="term" value="P:immune response"/>
    <property type="evidence" value="ECO:0007669"/>
    <property type="project" value="InterPro"/>
</dbReference>
<dbReference type="InterPro" id="IPR000827">
    <property type="entry name" value="Chemokine_CC_CS"/>
</dbReference>
<dbReference type="CDD" id="cd00272">
    <property type="entry name" value="Chemokine_CC"/>
    <property type="match status" value="1"/>
</dbReference>
<dbReference type="GO" id="GO:0005615">
    <property type="term" value="C:extracellular space"/>
    <property type="evidence" value="ECO:0007669"/>
    <property type="project" value="UniProtKB-KW"/>
</dbReference>
<dbReference type="GO" id="GO:0008009">
    <property type="term" value="F:chemokine activity"/>
    <property type="evidence" value="ECO:0007669"/>
    <property type="project" value="InterPro"/>
</dbReference>